<feature type="region of interest" description="Disordered" evidence="1">
    <location>
        <begin position="1"/>
        <end position="26"/>
    </location>
</feature>
<dbReference type="Proteomes" id="UP000594262">
    <property type="component" value="Unplaced"/>
</dbReference>
<feature type="region of interest" description="Disordered" evidence="1">
    <location>
        <begin position="1437"/>
        <end position="1457"/>
    </location>
</feature>
<name>A0A7M5VD56_9CNID</name>
<feature type="compositionally biased region" description="Polar residues" evidence="1">
    <location>
        <begin position="14"/>
        <end position="25"/>
    </location>
</feature>
<dbReference type="EnsemblMetazoa" id="CLYHEMT010760.1">
    <property type="protein sequence ID" value="CLYHEMP010760.1"/>
    <property type="gene ID" value="CLYHEMG010760"/>
</dbReference>
<keyword evidence="3" id="KW-1185">Reference proteome</keyword>
<protein>
    <submittedName>
        <fullName evidence="2">Uncharacterized protein</fullName>
    </submittedName>
</protein>
<reference evidence="2" key="1">
    <citation type="submission" date="2021-01" db="UniProtKB">
        <authorList>
            <consortium name="EnsemblMetazoa"/>
        </authorList>
    </citation>
    <scope>IDENTIFICATION</scope>
</reference>
<evidence type="ECO:0000256" key="1">
    <source>
        <dbReference type="SAM" id="MobiDB-lite"/>
    </source>
</evidence>
<sequence>MENTKSKEVITSDEPVQSSGDSPINNDVGHVNPTALNDTNLNGNNTIHSENNTNPLQYQLQLVVVSWVSRYVLQELLRKVNKNSAAGASVVLEELDITELMKQLNKSDFSVLHPQAKVKHCTNNSNSLNGQVKHKGCCKDCDRSNQEHKKDKKTCMHCKTTWQNCKDNQYVCCEEDLCEHCLNCVVKNTQSASWRDLFQKLKQCDNPFEKINHGSKSTPQIANKNLSSSQKDLINICPSQKLRMCVFTMKILRNLTMHLTPKKCQEIKTAKYTKDPFFKSWKDITETISYALKFSLNYLKEKGCITLDKVNENVDILIDVLTPPFVIPLSTQKIEKFLSTDQEFKSQNDCGQKINKLLDEFKKMSQTLKTMSNKLAVRMEATFPCPGKEGFHLDCSEAESMKRELKEFAKKFSTSGYSHNIIVTDFDSTLKPKRAQIEIELSSENTSLTKYKDPESSESKILFTKIKKMVLNRSKAVAVTRKSWRQGSIIIQISILKERKAEWSPEELTQIENLLPLFDQTIPNFLHFECNSSSKMVNPTASIEFAIITESKMPYDKDDVIHLLRQYSSHPTMDIEKISTRDTESKEFEIVYDKSKQLSFKKNFADEESSIPDQMACNLHQFPSEEHVHKFVNHPSPIEVQSYDDSNKSVSMNDNYESDSKEEPGEKLEAEPSRKKLKLEKETEAVSDVFLAQNLARLKYRTIDSTKCSPQKSLHQQILSSTHPILGRQTKQFNLGNAKTFEDPLQAADYLLEREYGETFLFNPNKHDPLFIPPVFTGWREDSLLGDDIVHDILRTMENLKSEQPNYWFTKELESFLLTQNIKSNSMLNGIQFEHWTLNVKVMYLILKEIDEIDLPPTISDNFIGECKIRIMPYINTTNSEIYGILSSKSVKKEVNRVLGKSPSEDPILSWFFNSKLWYRGVRIEQWLYNQLHSIKNDDILQDIVILSSPTFLKNISKKMHYECDFLIISWERKLIIGVEVKMRITSSIVFEQINRYHNVLEEYFGDQLGPGWTFFPAICVEENDTLPDTQHIISMDTDIKLWLESTLQSFPTIQQNHSLDQLKNILRIIVFTIHASTPITSSNLVDYMTNVIESIKTKDNIVFYSSNQLQVFSDSDFRYNRLVVCGGFSTGKSFLLQEKARLLSQDGFFKDHIMYVCQFRHSEKGSLFYWNLKSLLDPHGIIVRTTRNGLDEDIMKFISMNNIKALFLDEWDIHKETIDRLPNCVEYIWIAPNASNLNEKKEEQLQDEFEILRLSLNLRNSESIVKTSKYSADERYYRYPSGLSATSRNLPRGPDPVFTESVPHALHIARKSTKKGILVVADIINEKNVITLVDEIRRARKDENVKVFRSQHCSNKESSNPCDILKEGGILVTDSLSVSGFEWPVIIFLANNAIRDASLSLIEGHESDVAMRCTTHYIMVNYKEKASAAKSESCDLTDPSTQMLQEPNVKEDGDTQLSPDFITIQQMIRDGKILSFDNAMNKFCGGYCPPCA</sequence>
<feature type="compositionally biased region" description="Basic and acidic residues" evidence="1">
    <location>
        <begin position="1"/>
        <end position="10"/>
    </location>
</feature>
<accession>A0A7M5VD56</accession>
<proteinExistence type="predicted"/>
<evidence type="ECO:0000313" key="2">
    <source>
        <dbReference type="EnsemblMetazoa" id="CLYHEMP010760.1"/>
    </source>
</evidence>
<feature type="region of interest" description="Disordered" evidence="1">
    <location>
        <begin position="637"/>
        <end position="676"/>
    </location>
</feature>
<organism evidence="2 3">
    <name type="scientific">Clytia hemisphaerica</name>
    <dbReference type="NCBI Taxonomy" id="252671"/>
    <lineage>
        <taxon>Eukaryota</taxon>
        <taxon>Metazoa</taxon>
        <taxon>Cnidaria</taxon>
        <taxon>Hydrozoa</taxon>
        <taxon>Hydroidolina</taxon>
        <taxon>Leptothecata</taxon>
        <taxon>Obeliida</taxon>
        <taxon>Clytiidae</taxon>
        <taxon>Clytia</taxon>
    </lineage>
</organism>
<evidence type="ECO:0000313" key="3">
    <source>
        <dbReference type="Proteomes" id="UP000594262"/>
    </source>
</evidence>
<feature type="compositionally biased region" description="Basic and acidic residues" evidence="1">
    <location>
        <begin position="658"/>
        <end position="676"/>
    </location>
</feature>